<evidence type="ECO:0000313" key="2">
    <source>
        <dbReference type="EMBL" id="CAK0815537.1"/>
    </source>
</evidence>
<comment type="caution">
    <text evidence="2">The sequence shown here is derived from an EMBL/GenBank/DDBJ whole genome shotgun (WGS) entry which is preliminary data.</text>
</comment>
<evidence type="ECO:0000256" key="1">
    <source>
        <dbReference type="SAM" id="MobiDB-lite"/>
    </source>
</evidence>
<keyword evidence="3" id="KW-1185">Reference proteome</keyword>
<protein>
    <submittedName>
        <fullName evidence="2">Uncharacterized protein</fullName>
    </submittedName>
</protein>
<feature type="region of interest" description="Disordered" evidence="1">
    <location>
        <begin position="1"/>
        <end position="41"/>
    </location>
</feature>
<gene>
    <name evidence="2" type="ORF">PCOR1329_LOCUS18802</name>
</gene>
<dbReference type="Proteomes" id="UP001189429">
    <property type="component" value="Unassembled WGS sequence"/>
</dbReference>
<accession>A0ABN9RDC3</accession>
<dbReference type="EMBL" id="CAUYUJ010005945">
    <property type="protein sequence ID" value="CAK0815537.1"/>
    <property type="molecule type" value="Genomic_DNA"/>
</dbReference>
<proteinExistence type="predicted"/>
<organism evidence="2 3">
    <name type="scientific">Prorocentrum cordatum</name>
    <dbReference type="NCBI Taxonomy" id="2364126"/>
    <lineage>
        <taxon>Eukaryota</taxon>
        <taxon>Sar</taxon>
        <taxon>Alveolata</taxon>
        <taxon>Dinophyceae</taxon>
        <taxon>Prorocentrales</taxon>
        <taxon>Prorocentraceae</taxon>
        <taxon>Prorocentrum</taxon>
    </lineage>
</organism>
<reference evidence="2" key="1">
    <citation type="submission" date="2023-10" db="EMBL/GenBank/DDBJ databases">
        <authorList>
            <person name="Chen Y."/>
            <person name="Shah S."/>
            <person name="Dougan E. K."/>
            <person name="Thang M."/>
            <person name="Chan C."/>
        </authorList>
    </citation>
    <scope>NUCLEOTIDE SEQUENCE [LARGE SCALE GENOMIC DNA]</scope>
</reference>
<sequence length="518" mass="58706">MPGKRRKRRRYSDRSSSSSSHRRPWEKRDADEESAHVARQKSGDSLSDMLLVLYANGTLDAKAVCILAHHATEAGVQHDIIKRIARPPDLQAGKYAAHLRKHLPLQESAPEMNALQLPMTIRNRRTIKPTLVSPLHEALEAELALLDTRVKPGDERRVFPIAIYIDGIKFTRSIGPGRADSLACVTGYNMATDKRHVLYVLSKREMCRCGCRGWDTLWGCPNHLRWSLAAAAEGNRPDVRWGGSDWPGDSAYSVGKREAGTLQHRYVLCQIKADWAEFCTSLGFPAWSSFHCPCFMCACRKAKMFDFNGITVENHNWGDRPLDYEAACRNCEVEVHVEDEDTRRALLEHAKLKHKKKLGRVITQDAPHIGPGLLKGDRLVPSVGLHDAATFETQPTPFVAVFWRSHFDNKNRKTDWIHCRNPIFSEGVGATPHATMRLDTMHTLYLGVFSRYVHYVMEVVIDTNMYNVAGTKDEVKDVSVRLLFNGYKRWCFAKDIELSYQLNALLPTMLGSNSHPYM</sequence>
<feature type="compositionally biased region" description="Basic and acidic residues" evidence="1">
    <location>
        <begin position="26"/>
        <end position="36"/>
    </location>
</feature>
<name>A0ABN9RDC3_9DINO</name>
<evidence type="ECO:0000313" key="3">
    <source>
        <dbReference type="Proteomes" id="UP001189429"/>
    </source>
</evidence>
<feature type="compositionally biased region" description="Basic residues" evidence="1">
    <location>
        <begin position="1"/>
        <end position="11"/>
    </location>
</feature>